<evidence type="ECO:0000256" key="1">
    <source>
        <dbReference type="SAM" id="SignalP"/>
    </source>
</evidence>
<dbReference type="Proteomes" id="UP000230605">
    <property type="component" value="Unassembled WGS sequence"/>
</dbReference>
<gene>
    <name evidence="2" type="ORF">CB0940_12101</name>
    <name evidence="3" type="ORF">RHO25_012323</name>
</gene>
<evidence type="ECO:0000313" key="3">
    <source>
        <dbReference type="EMBL" id="WPB07662.1"/>
    </source>
</evidence>
<accession>A0A2G5GJ33</accession>
<reference evidence="2 4" key="1">
    <citation type="submission" date="2015-10" db="EMBL/GenBank/DDBJ databases">
        <title>The cercosporin biosynthetic gene cluster was horizontally transferred to several fungal lineages and shown to be expanded in Cercospora beticola based on microsynteny with recipient genomes.</title>
        <authorList>
            <person name="De Jonge R."/>
            <person name="Ebert M.K."/>
            <person name="Suttle J.C."/>
            <person name="Jurick Ii W.M."/>
            <person name="Secor G.A."/>
            <person name="Thomma B.P."/>
            <person name="Van De Peer Y."/>
            <person name="Bolton M.D."/>
        </authorList>
    </citation>
    <scope>NUCLEOTIDE SEQUENCE [LARGE SCALE GENOMIC DNA]</scope>
    <source>
        <strain evidence="2 4">09-40</strain>
    </source>
</reference>
<keyword evidence="1" id="KW-0732">Signal</keyword>
<dbReference type="Proteomes" id="UP001302367">
    <property type="component" value="Chromosome 9"/>
</dbReference>
<keyword evidence="5" id="KW-1185">Reference proteome</keyword>
<reference evidence="3 5" key="2">
    <citation type="submission" date="2023-09" db="EMBL/GenBank/DDBJ databases">
        <title>Complete-Gapless Cercospora beticola genome.</title>
        <authorList>
            <person name="Wyatt N.A."/>
            <person name="Spanner R.E."/>
            <person name="Bolton M.D."/>
        </authorList>
    </citation>
    <scope>NUCLEOTIDE SEQUENCE [LARGE SCALE GENOMIC DNA]</scope>
    <source>
        <strain evidence="3">Cb09-40</strain>
    </source>
</reference>
<feature type="chain" id="PRO_5013915563" evidence="1">
    <location>
        <begin position="23"/>
        <end position="454"/>
    </location>
</feature>
<dbReference type="EMBL" id="CP134192">
    <property type="protein sequence ID" value="WPB07662.1"/>
    <property type="molecule type" value="Genomic_DNA"/>
</dbReference>
<protein>
    <submittedName>
        <fullName evidence="2">Uncharacterized protein</fullName>
    </submittedName>
</protein>
<evidence type="ECO:0000313" key="2">
    <source>
        <dbReference type="EMBL" id="PIA80003.1"/>
    </source>
</evidence>
<proteinExistence type="predicted"/>
<name>A0A2G5GJ33_CERBT</name>
<dbReference type="OrthoDB" id="3638042at2759"/>
<organism evidence="2 4">
    <name type="scientific">Cercospora beticola</name>
    <name type="common">Sugarbeet leaf spot fungus</name>
    <dbReference type="NCBI Taxonomy" id="122368"/>
    <lineage>
        <taxon>Eukaryota</taxon>
        <taxon>Fungi</taxon>
        <taxon>Dikarya</taxon>
        <taxon>Ascomycota</taxon>
        <taxon>Pezizomycotina</taxon>
        <taxon>Dothideomycetes</taxon>
        <taxon>Dothideomycetidae</taxon>
        <taxon>Mycosphaerellales</taxon>
        <taxon>Mycosphaerellaceae</taxon>
        <taxon>Cercospora</taxon>
    </lineage>
</organism>
<evidence type="ECO:0000313" key="5">
    <source>
        <dbReference type="Proteomes" id="UP001302367"/>
    </source>
</evidence>
<dbReference type="EMBL" id="LKMD01000252">
    <property type="protein sequence ID" value="PIA80003.1"/>
    <property type="molecule type" value="Genomic_DNA"/>
</dbReference>
<sequence>MFLSRLGLLAAMLTAHASTVSAASSTSTSSGAPTSPTGPLHRIDEIFDIAHSSHLVYRENVCDRWFTPRPGNRAEGELVTQWGRIWLMNEEAIDRLEQAETAVSLMRAFLGNDIRETNNKAVDEAIEEVLHQSYGTYINVQRKMSKPENIKPAIVCGAPEWLWYVDLDDIAIDENGVLRRGSDGRYITLRQYERSRGNSGMGDYWWFWAGWTRIGYNSGYVRIPKHQFLPKPDGSAPFPTFRTSNSPIMKRSGSGVTRVTESEDLCGGKTGQRSYTVGAQQIPGRPEWNRQVAITILCPSSFTQFPTDLREGPFPPRLPEGAHLSQYGINALSLYRKIVRGLYPTWTLRLVRRAARNRPLRNPNFPARRSAWETSPRHLVNDCLSAMYLSLYDVAAPALEKAEHHLAFLSPENYMWFALAAYYEAELRCDFSNGVKRPKGSPMQDVDLRNDIVP</sequence>
<evidence type="ECO:0000313" key="4">
    <source>
        <dbReference type="Proteomes" id="UP000230605"/>
    </source>
</evidence>
<dbReference type="AlphaFoldDB" id="A0A2G5GJ33"/>
<feature type="signal peptide" evidence="1">
    <location>
        <begin position="1"/>
        <end position="22"/>
    </location>
</feature>